<keyword evidence="1" id="KW-1133">Transmembrane helix</keyword>
<protein>
    <submittedName>
        <fullName evidence="2">Uncharacterized protein</fullName>
    </submittedName>
</protein>
<gene>
    <name evidence="2" type="ORF">METZ01_LOCUS34723</name>
</gene>
<accession>A0A381QTG8</accession>
<keyword evidence="1" id="KW-0472">Membrane</keyword>
<reference evidence="2" key="1">
    <citation type="submission" date="2018-05" db="EMBL/GenBank/DDBJ databases">
        <authorList>
            <person name="Lanie J.A."/>
            <person name="Ng W.-L."/>
            <person name="Kazmierczak K.M."/>
            <person name="Andrzejewski T.M."/>
            <person name="Davidsen T.M."/>
            <person name="Wayne K.J."/>
            <person name="Tettelin H."/>
            <person name="Glass J.I."/>
            <person name="Rusch D."/>
            <person name="Podicherti R."/>
            <person name="Tsui H.-C.T."/>
            <person name="Winkler M.E."/>
        </authorList>
    </citation>
    <scope>NUCLEOTIDE SEQUENCE</scope>
</reference>
<evidence type="ECO:0000313" key="2">
    <source>
        <dbReference type="EMBL" id="SUZ81869.1"/>
    </source>
</evidence>
<name>A0A381QTG8_9ZZZZ</name>
<keyword evidence="1" id="KW-0812">Transmembrane</keyword>
<dbReference type="EMBL" id="UINC01001483">
    <property type="protein sequence ID" value="SUZ81869.1"/>
    <property type="molecule type" value="Genomic_DNA"/>
</dbReference>
<feature type="non-terminal residue" evidence="2">
    <location>
        <position position="1"/>
    </location>
</feature>
<feature type="transmembrane region" description="Helical" evidence="1">
    <location>
        <begin position="6"/>
        <end position="24"/>
    </location>
</feature>
<organism evidence="2">
    <name type="scientific">marine metagenome</name>
    <dbReference type="NCBI Taxonomy" id="408172"/>
    <lineage>
        <taxon>unclassified sequences</taxon>
        <taxon>metagenomes</taxon>
        <taxon>ecological metagenomes</taxon>
    </lineage>
</organism>
<evidence type="ECO:0000256" key="1">
    <source>
        <dbReference type="SAM" id="Phobius"/>
    </source>
</evidence>
<sequence length="82" mass="9326">VFNIGIFFTHYSSLSLSVFALILFDRALERILARCPSTEIAEETDIYHLGLSNNVKLITAGFNNSDWVEDIFKQATRKNLCL</sequence>
<dbReference type="AlphaFoldDB" id="A0A381QTG8"/>
<proteinExistence type="predicted"/>